<dbReference type="GO" id="GO:0047938">
    <property type="term" value="F:glucose-6-phosphate 1-epimerase activity"/>
    <property type="evidence" value="ECO:0007669"/>
    <property type="project" value="UniProtKB-EC"/>
</dbReference>
<comment type="similarity">
    <text evidence="2">Belongs to the glucose-6-phosphate 1-epimerase family.</text>
</comment>
<dbReference type="CDD" id="cd09020">
    <property type="entry name" value="D-hex-6-P-epi_like"/>
    <property type="match status" value="1"/>
</dbReference>
<dbReference type="GO" id="GO:0030246">
    <property type="term" value="F:carbohydrate binding"/>
    <property type="evidence" value="ECO:0007669"/>
    <property type="project" value="InterPro"/>
</dbReference>
<gene>
    <name evidence="5" type="ORF">TSPGSL018_18667</name>
</gene>
<proteinExistence type="inferred from homology"/>
<keyword evidence="4" id="KW-0413">Isomerase</keyword>
<dbReference type="GO" id="GO:0005975">
    <property type="term" value="P:carbohydrate metabolic process"/>
    <property type="evidence" value="ECO:0007669"/>
    <property type="project" value="InterPro"/>
</dbReference>
<dbReference type="Gene3D" id="2.70.98.10">
    <property type="match status" value="1"/>
</dbReference>
<dbReference type="InterPro" id="IPR008183">
    <property type="entry name" value="Aldose_1/G6P_1-epimerase"/>
</dbReference>
<protein>
    <recommendedName>
        <fullName evidence="3">glucose-6-phosphate 1-epimerase</fullName>
        <ecNumber evidence="3">5.1.3.15</ecNumber>
    </recommendedName>
</protein>
<dbReference type="PANTHER" id="PTHR11122">
    <property type="entry name" value="APOSPORY-ASSOCIATED PROTEIN C-RELATED"/>
    <property type="match status" value="1"/>
</dbReference>
<dbReference type="EC" id="5.1.3.15" evidence="3"/>
<dbReference type="EMBL" id="GBEZ01008519">
    <property type="protein sequence ID" value="JAC77026.1"/>
    <property type="molecule type" value="Transcribed_RNA"/>
</dbReference>
<evidence type="ECO:0000313" key="5">
    <source>
        <dbReference type="EMBL" id="JAC77026.1"/>
    </source>
</evidence>
<dbReference type="AlphaFoldDB" id="A0A061S2K6"/>
<dbReference type="InterPro" id="IPR014718">
    <property type="entry name" value="GH-type_carb-bd"/>
</dbReference>
<evidence type="ECO:0000256" key="2">
    <source>
        <dbReference type="ARBA" id="ARBA00005866"/>
    </source>
</evidence>
<dbReference type="PANTHER" id="PTHR11122:SF39">
    <property type="entry name" value="GLUCOSE-6-PHOSPHATE 1-EPIMERASE"/>
    <property type="match status" value="1"/>
</dbReference>
<evidence type="ECO:0000256" key="4">
    <source>
        <dbReference type="ARBA" id="ARBA00023235"/>
    </source>
</evidence>
<sequence length="357" mass="38992">MSAFSCKPRQRHFANEATCKTTRLSSGANCKALFSKPRVLTRTAVKSFAAKYRGTVSASATAPSAEDLNSQHGIPGSVSVVEGECGNPKVVLTHESGASAEVYLFGACISSWKQVSGDEVLYIRPDAKFDKSKPISGGIPHCFPQFGPGEIQQHGFARNLDWEISSTSSDLSPDEKDPEVELCLVDNDYTRSMWDHKFKLVYSVSLHGEELRTHYRVVNTGDKPFTFTAALHSYIEVAGIQNARVRGLKGLTYLDKVEDAANPAKRTQQEDLVAFSGPKDSVYLGAPEYIELDVGTGAAVALSSTGWEDVVVWSPWDAMPDCYEHFCCVENARVGNPVTVPPGESWEARADFKVIDL</sequence>
<dbReference type="GO" id="GO:0005737">
    <property type="term" value="C:cytoplasm"/>
    <property type="evidence" value="ECO:0007669"/>
    <property type="project" value="TreeGrafter"/>
</dbReference>
<dbReference type="InterPro" id="IPR011013">
    <property type="entry name" value="Gal_mutarotase_sf_dom"/>
</dbReference>
<dbReference type="SUPFAM" id="SSF74650">
    <property type="entry name" value="Galactose mutarotase-like"/>
    <property type="match status" value="1"/>
</dbReference>
<evidence type="ECO:0000256" key="3">
    <source>
        <dbReference type="ARBA" id="ARBA00012083"/>
    </source>
</evidence>
<name>A0A061S2K6_9CHLO</name>
<organism evidence="5">
    <name type="scientific">Tetraselmis sp. GSL018</name>
    <dbReference type="NCBI Taxonomy" id="582737"/>
    <lineage>
        <taxon>Eukaryota</taxon>
        <taxon>Viridiplantae</taxon>
        <taxon>Chlorophyta</taxon>
        <taxon>core chlorophytes</taxon>
        <taxon>Chlorodendrophyceae</taxon>
        <taxon>Chlorodendrales</taxon>
        <taxon>Chlorodendraceae</taxon>
        <taxon>Tetraselmis</taxon>
    </lineage>
</organism>
<dbReference type="InterPro" id="IPR025532">
    <property type="entry name" value="G6P_1-epimerase"/>
</dbReference>
<evidence type="ECO:0000256" key="1">
    <source>
        <dbReference type="ARBA" id="ARBA00001096"/>
    </source>
</evidence>
<comment type="catalytic activity">
    <reaction evidence="1">
        <text>alpha-D-glucose 6-phosphate = beta-D-glucose 6-phosphate</text>
        <dbReference type="Rhea" id="RHEA:16249"/>
        <dbReference type="ChEBI" id="CHEBI:58225"/>
        <dbReference type="ChEBI" id="CHEBI:58247"/>
        <dbReference type="EC" id="5.1.3.15"/>
    </reaction>
</comment>
<dbReference type="Pfam" id="PF01263">
    <property type="entry name" value="Aldose_epim"/>
    <property type="match status" value="1"/>
</dbReference>
<accession>A0A061S2K6</accession>
<reference evidence="5" key="1">
    <citation type="submission" date="2014-05" db="EMBL/GenBank/DDBJ databases">
        <title>The transcriptome of the halophilic microalga Tetraselmis sp. GSL018 isolated from the Great Salt Lake, Utah.</title>
        <authorList>
            <person name="Jinkerson R.E."/>
            <person name="D'Adamo S."/>
            <person name="Posewitz M.C."/>
        </authorList>
    </citation>
    <scope>NUCLEOTIDE SEQUENCE</scope>
    <source>
        <strain evidence="5">GSL018</strain>
    </source>
</reference>